<dbReference type="GO" id="GO:0000155">
    <property type="term" value="F:phosphorelay sensor kinase activity"/>
    <property type="evidence" value="ECO:0007669"/>
    <property type="project" value="InterPro"/>
</dbReference>
<feature type="transmembrane region" description="Helical" evidence="13">
    <location>
        <begin position="205"/>
        <end position="224"/>
    </location>
</feature>
<dbReference type="SMART" id="SM00091">
    <property type="entry name" value="PAS"/>
    <property type="match status" value="3"/>
</dbReference>
<name>A0A3B1BBW4_9ZZZZ</name>
<keyword evidence="5" id="KW-0597">Phosphoprotein</keyword>
<dbReference type="PROSITE" id="PS50112">
    <property type="entry name" value="PAS"/>
    <property type="match status" value="3"/>
</dbReference>
<dbReference type="EMBL" id="UOFW01000251">
    <property type="protein sequence ID" value="VAX08898.1"/>
    <property type="molecule type" value="Genomic_DNA"/>
</dbReference>
<dbReference type="PANTHER" id="PTHR43047">
    <property type="entry name" value="TWO-COMPONENT HISTIDINE PROTEIN KINASE"/>
    <property type="match status" value="1"/>
</dbReference>
<dbReference type="CDD" id="cd00130">
    <property type="entry name" value="PAS"/>
    <property type="match status" value="2"/>
</dbReference>
<feature type="domain" description="PAC" evidence="16">
    <location>
        <begin position="318"/>
        <end position="370"/>
    </location>
</feature>
<evidence type="ECO:0000256" key="3">
    <source>
        <dbReference type="ARBA" id="ARBA00012438"/>
    </source>
</evidence>
<dbReference type="Pfam" id="PF08448">
    <property type="entry name" value="PAS_4"/>
    <property type="match status" value="1"/>
</dbReference>
<dbReference type="Gene3D" id="3.30.565.10">
    <property type="entry name" value="Histidine kinase-like ATPase, C-terminal domain"/>
    <property type="match status" value="1"/>
</dbReference>
<keyword evidence="4" id="KW-1003">Cell membrane</keyword>
<dbReference type="Gene3D" id="3.30.450.20">
    <property type="entry name" value="PAS domain"/>
    <property type="match status" value="3"/>
</dbReference>
<comment type="subcellular location">
    <subcellularLocation>
        <location evidence="2">Cell membrane</location>
    </subcellularLocation>
</comment>
<organism evidence="17">
    <name type="scientific">hydrothermal vent metagenome</name>
    <dbReference type="NCBI Taxonomy" id="652676"/>
    <lineage>
        <taxon>unclassified sequences</taxon>
        <taxon>metagenomes</taxon>
        <taxon>ecological metagenomes</taxon>
    </lineage>
</organism>
<evidence type="ECO:0000256" key="6">
    <source>
        <dbReference type="ARBA" id="ARBA00022679"/>
    </source>
</evidence>
<reference evidence="17" key="1">
    <citation type="submission" date="2018-06" db="EMBL/GenBank/DDBJ databases">
        <authorList>
            <person name="Zhirakovskaya E."/>
        </authorList>
    </citation>
    <scope>NUCLEOTIDE SEQUENCE</scope>
</reference>
<dbReference type="InterPro" id="IPR013656">
    <property type="entry name" value="PAS_4"/>
</dbReference>
<evidence type="ECO:0000256" key="13">
    <source>
        <dbReference type="SAM" id="Phobius"/>
    </source>
</evidence>
<sequence length="873" mass="100001">MSLSKTTQQNKQIQRSVYGLICIVIIIFVAILALLQWGHNEHERRDTLINDYHLAISNKAMELLRVIDEARIWFRDQEIGQTDKAGSFGSGLYLTPAQIAFLKREKTSSLIHEINELVENIQFHQKMHTGFEFKTIETLLKTAHKKVQNDLTNLLSTAAYSSQTIDDTLALLISTTHQLQILHQQAYQDMRLSYDDHEQGTSLKLLGLITSLILIGIFSILFFLRHVRTSLTNLTTAQNELRRERDFSNRLINTAPVIILLLNPDLTIQHANPYFEKLSGYPLDELKGMDWVSGFLPERNHGNIRDLLMDPTQIIPDRSIVSPILTREGEEREIEWNSIIINNTNDSIVGILSIGTDVTERKQSEVEIKRLISIVKYSPDFIGISDMEGNLQFLNDAGYDLVNVNENEISSGTYTSDFFHKDTRKDFKDKILPDVMTRGRWFGETDFRNFTNDKRKPVWLDIFRIEHPDTAKPINMAIVARDISEIKAAEEALKASEQRFIKIAHATPVGIFQSNAQGECIFVNSSYEEISGHPESELLGDGWINCMHPDDRERAFAEWEKSKKENRLLSLEYRFLKPDGRVIWVYGQSLAEYDPQGNILSYVGTITDITKIKLAQRELEQHQENLEKLVTKRTMDMREARDEAERANQAKSEFLSRMSHELRTPMNAILGFAQMLEFDADGFNDTQRGNVKEILEAGHHLLDLINEVLDLAKVETGKLEISMEQVCMDDILRQTIPLISKDAKERHLNLEDNISNKDYRVRADFTRLKQVMINLLSNAVKYNRKQGQITLDAEIMDDQRLRIYIKDQGKGLTKQEINRLFTSFERLNAKNNIEGTGIGLVITKHLVELMDGSIGVKSIPGIGSIFWIELAIT</sequence>
<dbReference type="Pfam" id="PF08447">
    <property type="entry name" value="PAS_3"/>
    <property type="match status" value="1"/>
</dbReference>
<evidence type="ECO:0000313" key="17">
    <source>
        <dbReference type="EMBL" id="VAX08898.1"/>
    </source>
</evidence>
<dbReference type="CDD" id="cd00082">
    <property type="entry name" value="HisKA"/>
    <property type="match status" value="1"/>
</dbReference>
<dbReference type="GO" id="GO:0005886">
    <property type="term" value="C:plasma membrane"/>
    <property type="evidence" value="ECO:0007669"/>
    <property type="project" value="UniProtKB-SubCell"/>
</dbReference>
<dbReference type="InterPro" id="IPR000700">
    <property type="entry name" value="PAS-assoc_C"/>
</dbReference>
<protein>
    <recommendedName>
        <fullName evidence="3">histidine kinase</fullName>
        <ecNumber evidence="3">2.7.13.3</ecNumber>
    </recommendedName>
</protein>
<dbReference type="AlphaFoldDB" id="A0A3B1BBW4"/>
<feature type="domain" description="PAS" evidence="15">
    <location>
        <begin position="244"/>
        <end position="308"/>
    </location>
</feature>
<dbReference type="InterPro" id="IPR003594">
    <property type="entry name" value="HATPase_dom"/>
</dbReference>
<keyword evidence="13" id="KW-1133">Transmembrane helix</keyword>
<accession>A0A3B1BBW4</accession>
<dbReference type="InterPro" id="IPR004358">
    <property type="entry name" value="Sig_transdc_His_kin-like_C"/>
</dbReference>
<dbReference type="SMART" id="SM00388">
    <property type="entry name" value="HisKA"/>
    <property type="match status" value="1"/>
</dbReference>
<evidence type="ECO:0000256" key="8">
    <source>
        <dbReference type="ARBA" id="ARBA00022777"/>
    </source>
</evidence>
<keyword evidence="11 13" id="KW-0472">Membrane</keyword>
<gene>
    <name evidence="17" type="ORF">MNBD_ALPHA03-2159</name>
</gene>
<dbReference type="InterPro" id="IPR005467">
    <property type="entry name" value="His_kinase_dom"/>
</dbReference>
<dbReference type="InterPro" id="IPR001610">
    <property type="entry name" value="PAC"/>
</dbReference>
<keyword evidence="10" id="KW-0902">Two-component regulatory system</keyword>
<feature type="domain" description="PAS" evidence="15">
    <location>
        <begin position="367"/>
        <end position="439"/>
    </location>
</feature>
<dbReference type="Pfam" id="PF00512">
    <property type="entry name" value="HisKA"/>
    <property type="match status" value="1"/>
</dbReference>
<comment type="catalytic activity">
    <reaction evidence="1">
        <text>ATP + protein L-histidine = ADP + protein N-phospho-L-histidine.</text>
        <dbReference type="EC" id="2.7.13.3"/>
    </reaction>
</comment>
<proteinExistence type="predicted"/>
<dbReference type="GO" id="GO:0005524">
    <property type="term" value="F:ATP binding"/>
    <property type="evidence" value="ECO:0007669"/>
    <property type="project" value="UniProtKB-KW"/>
</dbReference>
<feature type="transmembrane region" description="Helical" evidence="13">
    <location>
        <begin position="16"/>
        <end position="35"/>
    </location>
</feature>
<dbReference type="InterPro" id="IPR036890">
    <property type="entry name" value="HATPase_C_sf"/>
</dbReference>
<dbReference type="GO" id="GO:0009927">
    <property type="term" value="F:histidine phosphotransfer kinase activity"/>
    <property type="evidence" value="ECO:0007669"/>
    <property type="project" value="TreeGrafter"/>
</dbReference>
<keyword evidence="6" id="KW-0808">Transferase</keyword>
<evidence type="ECO:0000259" key="16">
    <source>
        <dbReference type="PROSITE" id="PS50113"/>
    </source>
</evidence>
<keyword evidence="8" id="KW-0418">Kinase</keyword>
<dbReference type="Pfam" id="PF13426">
    <property type="entry name" value="PAS_9"/>
    <property type="match status" value="1"/>
</dbReference>
<dbReference type="Pfam" id="PF02518">
    <property type="entry name" value="HATPase_c"/>
    <property type="match status" value="1"/>
</dbReference>
<dbReference type="PROSITE" id="PS50109">
    <property type="entry name" value="HIS_KIN"/>
    <property type="match status" value="1"/>
</dbReference>
<dbReference type="PROSITE" id="PS50113">
    <property type="entry name" value="PAC"/>
    <property type="match status" value="2"/>
</dbReference>
<dbReference type="SMART" id="SM00086">
    <property type="entry name" value="PAC"/>
    <property type="match status" value="3"/>
</dbReference>
<dbReference type="InterPro" id="IPR000014">
    <property type="entry name" value="PAS"/>
</dbReference>
<dbReference type="PRINTS" id="PR00344">
    <property type="entry name" value="BCTRLSENSOR"/>
</dbReference>
<evidence type="ECO:0000259" key="14">
    <source>
        <dbReference type="PROSITE" id="PS50109"/>
    </source>
</evidence>
<dbReference type="NCBIfam" id="TIGR00229">
    <property type="entry name" value="sensory_box"/>
    <property type="match status" value="3"/>
</dbReference>
<dbReference type="FunFam" id="3.30.450.20:FF:000099">
    <property type="entry name" value="Sensory box sensor histidine kinase"/>
    <property type="match status" value="1"/>
</dbReference>
<dbReference type="InterPro" id="IPR013655">
    <property type="entry name" value="PAS_fold_3"/>
</dbReference>
<evidence type="ECO:0000256" key="12">
    <source>
        <dbReference type="SAM" id="Coils"/>
    </source>
</evidence>
<evidence type="ECO:0000256" key="7">
    <source>
        <dbReference type="ARBA" id="ARBA00022741"/>
    </source>
</evidence>
<keyword evidence="9" id="KW-0067">ATP-binding</keyword>
<dbReference type="FunFam" id="3.30.565.10:FF:000023">
    <property type="entry name" value="PAS domain-containing sensor histidine kinase"/>
    <property type="match status" value="1"/>
</dbReference>
<feature type="domain" description="PAS" evidence="15">
    <location>
        <begin position="496"/>
        <end position="566"/>
    </location>
</feature>
<evidence type="ECO:0000256" key="9">
    <source>
        <dbReference type="ARBA" id="ARBA00022840"/>
    </source>
</evidence>
<keyword evidence="12" id="KW-0175">Coiled coil</keyword>
<dbReference type="SUPFAM" id="SSF55785">
    <property type="entry name" value="PYP-like sensor domain (PAS domain)"/>
    <property type="match status" value="3"/>
</dbReference>
<evidence type="ECO:0000259" key="15">
    <source>
        <dbReference type="PROSITE" id="PS50112"/>
    </source>
</evidence>
<dbReference type="SMART" id="SM00387">
    <property type="entry name" value="HATPase_c"/>
    <property type="match status" value="1"/>
</dbReference>
<dbReference type="Gene3D" id="1.10.287.130">
    <property type="match status" value="1"/>
</dbReference>
<evidence type="ECO:0000256" key="10">
    <source>
        <dbReference type="ARBA" id="ARBA00023012"/>
    </source>
</evidence>
<evidence type="ECO:0000256" key="4">
    <source>
        <dbReference type="ARBA" id="ARBA00022475"/>
    </source>
</evidence>
<dbReference type="EC" id="2.7.13.3" evidence="3"/>
<evidence type="ECO:0000256" key="2">
    <source>
        <dbReference type="ARBA" id="ARBA00004236"/>
    </source>
</evidence>
<evidence type="ECO:0000256" key="1">
    <source>
        <dbReference type="ARBA" id="ARBA00000085"/>
    </source>
</evidence>
<dbReference type="PANTHER" id="PTHR43047:SF72">
    <property type="entry name" value="OSMOSENSING HISTIDINE PROTEIN KINASE SLN1"/>
    <property type="match status" value="1"/>
</dbReference>
<dbReference type="SUPFAM" id="SSF47384">
    <property type="entry name" value="Homodimeric domain of signal transducing histidine kinase"/>
    <property type="match status" value="1"/>
</dbReference>
<dbReference type="InterPro" id="IPR035965">
    <property type="entry name" value="PAS-like_dom_sf"/>
</dbReference>
<evidence type="ECO:0000256" key="5">
    <source>
        <dbReference type="ARBA" id="ARBA00022553"/>
    </source>
</evidence>
<feature type="domain" description="Histidine kinase" evidence="14">
    <location>
        <begin position="657"/>
        <end position="873"/>
    </location>
</feature>
<keyword evidence="13" id="KW-0812">Transmembrane</keyword>
<dbReference type="InterPro" id="IPR036097">
    <property type="entry name" value="HisK_dim/P_sf"/>
</dbReference>
<dbReference type="InterPro" id="IPR003661">
    <property type="entry name" value="HisK_dim/P_dom"/>
</dbReference>
<feature type="coiled-coil region" evidence="12">
    <location>
        <begin position="612"/>
        <end position="657"/>
    </location>
</feature>
<dbReference type="SUPFAM" id="SSF55874">
    <property type="entry name" value="ATPase domain of HSP90 chaperone/DNA topoisomerase II/histidine kinase"/>
    <property type="match status" value="1"/>
</dbReference>
<feature type="domain" description="PAC" evidence="16">
    <location>
        <begin position="569"/>
        <end position="621"/>
    </location>
</feature>
<evidence type="ECO:0000256" key="11">
    <source>
        <dbReference type="ARBA" id="ARBA00023136"/>
    </source>
</evidence>
<keyword evidence="7" id="KW-0547">Nucleotide-binding</keyword>